<sequence>MYAAGLIKDRKYHFRTYKNCVSGYEAVDWLLHCHHCRCRSSAVQAMRMLQECEFLHHVCDDHQFKDEMLFYRFRKDDKSFEEFKDLNTFYKALKLYKMMTSQKFGILKNFQLNVLNGQIYHQSFSGAAFVDWIIRQKEALSKSEAINIGRLLLESDLIRHVTDDHHFRSDSSLLYQFTLDYEKRRKLSDILRVDRGNRLSMDSSISSVDSQDSQYIPGRKSPNSYQQREAKLTFAKRT</sequence>
<dbReference type="InterPro" id="IPR036390">
    <property type="entry name" value="WH_DNA-bd_sf"/>
</dbReference>
<evidence type="ECO:0000313" key="3">
    <source>
        <dbReference type="EMBL" id="KAJ8306423.1"/>
    </source>
</evidence>
<dbReference type="PANTHER" id="PTHR22829:SF16">
    <property type="entry name" value="PH DOMAIN-CONTAINING PROTEIN"/>
    <property type="match status" value="1"/>
</dbReference>
<dbReference type="InterPro" id="IPR036388">
    <property type="entry name" value="WH-like_DNA-bd_sf"/>
</dbReference>
<feature type="compositionally biased region" description="Low complexity" evidence="1">
    <location>
        <begin position="202"/>
        <end position="213"/>
    </location>
</feature>
<gene>
    <name evidence="3" type="ORF">KUTeg_016968</name>
</gene>
<dbReference type="Gene3D" id="1.10.10.10">
    <property type="entry name" value="Winged helix-like DNA-binding domain superfamily/Winged helix DNA-binding domain"/>
    <property type="match status" value="2"/>
</dbReference>
<dbReference type="SMART" id="SM00049">
    <property type="entry name" value="DEP"/>
    <property type="match status" value="2"/>
</dbReference>
<comment type="caution">
    <text evidence="3">The sequence shown here is derived from an EMBL/GenBank/DDBJ whole genome shotgun (WGS) entry which is preliminary data.</text>
</comment>
<evidence type="ECO:0000256" key="1">
    <source>
        <dbReference type="SAM" id="MobiDB-lite"/>
    </source>
</evidence>
<evidence type="ECO:0000313" key="4">
    <source>
        <dbReference type="Proteomes" id="UP001217089"/>
    </source>
</evidence>
<dbReference type="PROSITE" id="PS50186">
    <property type="entry name" value="DEP"/>
    <property type="match status" value="2"/>
</dbReference>
<dbReference type="Proteomes" id="UP001217089">
    <property type="component" value="Unassembled WGS sequence"/>
</dbReference>
<dbReference type="PANTHER" id="PTHR22829">
    <property type="entry name" value="DEP DOMAIN PROTEIN"/>
    <property type="match status" value="1"/>
</dbReference>
<organism evidence="3 4">
    <name type="scientific">Tegillarca granosa</name>
    <name type="common">Malaysian cockle</name>
    <name type="synonym">Anadara granosa</name>
    <dbReference type="NCBI Taxonomy" id="220873"/>
    <lineage>
        <taxon>Eukaryota</taxon>
        <taxon>Metazoa</taxon>
        <taxon>Spiralia</taxon>
        <taxon>Lophotrochozoa</taxon>
        <taxon>Mollusca</taxon>
        <taxon>Bivalvia</taxon>
        <taxon>Autobranchia</taxon>
        <taxon>Pteriomorphia</taxon>
        <taxon>Arcoida</taxon>
        <taxon>Arcoidea</taxon>
        <taxon>Arcidae</taxon>
        <taxon>Tegillarca</taxon>
    </lineage>
</organism>
<protein>
    <recommendedName>
        <fullName evidence="2">DEP domain-containing protein</fullName>
    </recommendedName>
</protein>
<dbReference type="InterPro" id="IPR000591">
    <property type="entry name" value="DEP_dom"/>
</dbReference>
<dbReference type="SUPFAM" id="SSF46785">
    <property type="entry name" value="Winged helix' DNA-binding domain"/>
    <property type="match status" value="2"/>
</dbReference>
<feature type="domain" description="DEP" evidence="2">
    <location>
        <begin position="7"/>
        <end position="75"/>
    </location>
</feature>
<dbReference type="InterPro" id="IPR051832">
    <property type="entry name" value="mTOR-Rac_regulators"/>
</dbReference>
<feature type="region of interest" description="Disordered" evidence="1">
    <location>
        <begin position="202"/>
        <end position="238"/>
    </location>
</feature>
<accession>A0ABQ9EME8</accession>
<name>A0ABQ9EME8_TEGGR</name>
<proteinExistence type="predicted"/>
<evidence type="ECO:0000259" key="2">
    <source>
        <dbReference type="PROSITE" id="PS50186"/>
    </source>
</evidence>
<dbReference type="EMBL" id="JARBDR010000813">
    <property type="protein sequence ID" value="KAJ8306423.1"/>
    <property type="molecule type" value="Genomic_DNA"/>
</dbReference>
<reference evidence="3 4" key="1">
    <citation type="submission" date="2022-12" db="EMBL/GenBank/DDBJ databases">
        <title>Chromosome-level genome of Tegillarca granosa.</title>
        <authorList>
            <person name="Kim J."/>
        </authorList>
    </citation>
    <scope>NUCLEOTIDE SEQUENCE [LARGE SCALE GENOMIC DNA]</scope>
    <source>
        <strain evidence="3">Teg-2019</strain>
        <tissue evidence="3">Adductor muscle</tissue>
    </source>
</reference>
<feature type="domain" description="DEP" evidence="2">
    <location>
        <begin position="122"/>
        <end position="179"/>
    </location>
</feature>
<dbReference type="Pfam" id="PF00610">
    <property type="entry name" value="DEP"/>
    <property type="match status" value="2"/>
</dbReference>
<keyword evidence="4" id="KW-1185">Reference proteome</keyword>